<dbReference type="Proteomes" id="UP000002283">
    <property type="component" value="Chromosome I"/>
</dbReference>
<sequence length="38" mass="4445">MSMHPLSFARFPFAFHSLFTCFSSAFHSFRAMRVQGLF</sequence>
<dbReference type="HOGENOM" id="CLU_3325547_0_0_4"/>
<dbReference type="EMBL" id="CP000546">
    <property type="protein sequence ID" value="ABN01274.1"/>
    <property type="molecule type" value="Genomic_DNA"/>
</dbReference>
<gene>
    <name evidence="1" type="ordered locus">BMA10229_A2914</name>
</gene>
<protein>
    <submittedName>
        <fullName evidence="1">Uncharacterized protein</fullName>
    </submittedName>
</protein>
<accession>A2SA91</accession>
<name>A2SA91_BURM9</name>
<organism evidence="1 2">
    <name type="scientific">Burkholderia mallei (strain NCTC 10229)</name>
    <dbReference type="NCBI Taxonomy" id="412022"/>
    <lineage>
        <taxon>Bacteria</taxon>
        <taxon>Pseudomonadati</taxon>
        <taxon>Pseudomonadota</taxon>
        <taxon>Betaproteobacteria</taxon>
        <taxon>Burkholderiales</taxon>
        <taxon>Burkholderiaceae</taxon>
        <taxon>Burkholderia</taxon>
        <taxon>pseudomallei group</taxon>
    </lineage>
</organism>
<evidence type="ECO:0000313" key="2">
    <source>
        <dbReference type="Proteomes" id="UP000002283"/>
    </source>
</evidence>
<dbReference type="KEGG" id="bml:BMA10229_A2914"/>
<evidence type="ECO:0000313" key="1">
    <source>
        <dbReference type="EMBL" id="ABN01274.1"/>
    </source>
</evidence>
<dbReference type="AlphaFoldDB" id="A2SA91"/>
<proteinExistence type="predicted"/>
<reference evidence="1 2" key="1">
    <citation type="submission" date="2007-01" db="EMBL/GenBank/DDBJ databases">
        <authorList>
            <person name="DeShazer D."/>
            <person name="Woods D.E."/>
            <person name="Nierman W.C."/>
        </authorList>
    </citation>
    <scope>NUCLEOTIDE SEQUENCE [LARGE SCALE GENOMIC DNA]</scope>
    <source>
        <strain evidence="1 2">NCTC 10229</strain>
    </source>
</reference>